<protein>
    <submittedName>
        <fullName evidence="3">Uncharacterized protein</fullName>
    </submittedName>
</protein>
<evidence type="ECO:0000313" key="4">
    <source>
        <dbReference type="Proteomes" id="UP000533080"/>
    </source>
</evidence>
<gene>
    <name evidence="3" type="ORF">HNV28_29210</name>
</gene>
<feature type="region of interest" description="Disordered" evidence="1">
    <location>
        <begin position="151"/>
        <end position="186"/>
    </location>
</feature>
<dbReference type="EMBL" id="JABFNT010000124">
    <property type="protein sequence ID" value="NOJ82359.1"/>
    <property type="molecule type" value="Genomic_DNA"/>
</dbReference>
<keyword evidence="2" id="KW-0812">Transmembrane</keyword>
<feature type="transmembrane region" description="Helical" evidence="2">
    <location>
        <begin position="278"/>
        <end position="299"/>
    </location>
</feature>
<evidence type="ECO:0000256" key="1">
    <source>
        <dbReference type="SAM" id="MobiDB-lite"/>
    </source>
</evidence>
<proteinExistence type="predicted"/>
<keyword evidence="2" id="KW-1133">Transmembrane helix</keyword>
<feature type="compositionally biased region" description="Pro residues" evidence="1">
    <location>
        <begin position="172"/>
        <end position="181"/>
    </location>
</feature>
<keyword evidence="2" id="KW-0472">Membrane</keyword>
<comment type="caution">
    <text evidence="3">The sequence shown here is derived from an EMBL/GenBank/DDBJ whole genome shotgun (WGS) entry which is preliminary data.</text>
</comment>
<dbReference type="Proteomes" id="UP000533080">
    <property type="component" value="Unassembled WGS sequence"/>
</dbReference>
<evidence type="ECO:0000313" key="3">
    <source>
        <dbReference type="EMBL" id="NOJ82359.1"/>
    </source>
</evidence>
<feature type="transmembrane region" description="Helical" evidence="2">
    <location>
        <begin position="224"/>
        <end position="243"/>
    </location>
</feature>
<dbReference type="RefSeq" id="WP_171444260.1">
    <property type="nucleotide sequence ID" value="NZ_JABFNT010000124.1"/>
</dbReference>
<name>A0A7Y4IN92_MYXXA</name>
<organism evidence="3 4">
    <name type="scientific">Myxococcus xanthus</name>
    <dbReference type="NCBI Taxonomy" id="34"/>
    <lineage>
        <taxon>Bacteria</taxon>
        <taxon>Pseudomonadati</taxon>
        <taxon>Myxococcota</taxon>
        <taxon>Myxococcia</taxon>
        <taxon>Myxococcales</taxon>
        <taxon>Cystobacterineae</taxon>
        <taxon>Myxococcaceae</taxon>
        <taxon>Myxococcus</taxon>
    </lineage>
</organism>
<evidence type="ECO:0000256" key="2">
    <source>
        <dbReference type="SAM" id="Phobius"/>
    </source>
</evidence>
<sequence>MLRARVFGAFVLAAVLALPGITHAQIVVGLYPVQGKVEPKLRTDAEGLIVSGIRASDRRRGTFILRGPVPLRESCAPAPTTECLAKLGRGGAIIYAEAAMDDGVVSVTMSLITGHQQRTEPVNFRFIPGFLDLRSVHYAVEQLEKASADLTAPFPVETSEARGTAPTGPQANRPPAPPPTPVAAAPTPLAEVGSMEVEDPIMDTSELLYDAPAPSSSGWMRRTGIYASIGGALVLGTGGFFGLRSQSLNDDLSRRYPAGLLVPADRPKFGQVKTYNTLANTLMIGGGIVALTGLTFWGLSAVSFDSDGHGGGNINVRGRW</sequence>
<reference evidence="3 4" key="1">
    <citation type="submission" date="2020-05" db="EMBL/GenBank/DDBJ databases">
        <authorList>
            <person name="Whitworth D."/>
        </authorList>
    </citation>
    <scope>NUCLEOTIDE SEQUENCE [LARGE SCALE GENOMIC DNA]</scope>
    <source>
        <strain evidence="3 4">AM005</strain>
    </source>
</reference>
<dbReference type="AlphaFoldDB" id="A0A7Y4IN92"/>
<accession>A0A7Y4IN92</accession>